<feature type="compositionally biased region" description="Polar residues" evidence="1">
    <location>
        <begin position="246"/>
        <end position="272"/>
    </location>
</feature>
<dbReference type="AlphaFoldDB" id="A0A9P9L8J0"/>
<name>A0A9P9L8J0_FUSSL</name>
<feature type="compositionally biased region" description="Polar residues" evidence="1">
    <location>
        <begin position="301"/>
        <end position="310"/>
    </location>
</feature>
<reference evidence="2" key="1">
    <citation type="journal article" date="2021" name="Nat. Commun.">
        <title>Genetic determinants of endophytism in the Arabidopsis root mycobiome.</title>
        <authorList>
            <person name="Mesny F."/>
            <person name="Miyauchi S."/>
            <person name="Thiergart T."/>
            <person name="Pickel B."/>
            <person name="Atanasova L."/>
            <person name="Karlsson M."/>
            <person name="Huettel B."/>
            <person name="Barry K.W."/>
            <person name="Haridas S."/>
            <person name="Chen C."/>
            <person name="Bauer D."/>
            <person name="Andreopoulos W."/>
            <person name="Pangilinan J."/>
            <person name="LaButti K."/>
            <person name="Riley R."/>
            <person name="Lipzen A."/>
            <person name="Clum A."/>
            <person name="Drula E."/>
            <person name="Henrissat B."/>
            <person name="Kohler A."/>
            <person name="Grigoriev I.V."/>
            <person name="Martin F.M."/>
            <person name="Hacquard S."/>
        </authorList>
    </citation>
    <scope>NUCLEOTIDE SEQUENCE</scope>
    <source>
        <strain evidence="2">FSSC 5 MPI-SDFR-AT-0091</strain>
    </source>
</reference>
<proteinExistence type="predicted"/>
<feature type="region of interest" description="Disordered" evidence="1">
    <location>
        <begin position="289"/>
        <end position="336"/>
    </location>
</feature>
<accession>A0A9P9L8J0</accession>
<dbReference type="OrthoDB" id="5142910at2759"/>
<dbReference type="Proteomes" id="UP000736672">
    <property type="component" value="Unassembled WGS sequence"/>
</dbReference>
<sequence>MPGPPTPVSCCPLKRLEIRDGGLVKAFNSRPPHNIFNLTIEGEIPIDTEAGTLILLIYQGFQQVVSIRLGDLARNSQSPNDIVSIDKHLNQLCITIPGKGQAIIVQFEEKRDFSVTVCLLQKSDLHVSDSIPSSPSTTNAAFDSSNHGPRLSSTPPMASVSPPPQAFGADVLPVMDSHIHPSLQPMPYHLHPQRTTSVPIYSSPYFSPSIPPDMAHLNPYNMFLGRNNTNMHIPRVGSPLRHSFSPEAQHSSTSNAGSVSDGFSPTNSQSPMNVEGFHATVNPITMDREKTPVDTSHSPKADSQGSQSESGDFRDLMPQPRKLPFQSRPKRSISQPDTIVRDEVQKLSPGAKRVRGVPNKTTSNKEVRRFKTQGSQTIDLGVDIPMKSTLAPLPNGLMPEEISNTGWRDVECQTEMSTDPNATQQIYQPQFSVSGQTVLLTSPDVLRELDEATASLFEQYETDIANGSDNEVSARFYLDQIYSKRRDFWLAKLEELAAGQWQQLSTVKTSIPTKKVAAAETTTFEDTASPSTLFASILNSKALKAAYKQCKSQPIKCANEILPRHPIWYTRQTGIQKLFAGLGLPNVRTKDDGDVKHYTSSTKERNGSRHTLEWAEQRGNHNMVVSRQEARLLCREAPKRKAASHPPTDYGMRHEISQRMKEVQRGILRGKHLNRVFYVVKIKDTPEEAI</sequence>
<feature type="compositionally biased region" description="Polar residues" evidence="1">
    <location>
        <begin position="130"/>
        <end position="156"/>
    </location>
</feature>
<feature type="compositionally biased region" description="Basic and acidic residues" evidence="1">
    <location>
        <begin position="289"/>
        <end position="300"/>
    </location>
</feature>
<feature type="region of interest" description="Disordered" evidence="1">
    <location>
        <begin position="234"/>
        <end position="274"/>
    </location>
</feature>
<dbReference type="EMBL" id="JAGTJS010000001">
    <property type="protein sequence ID" value="KAH7275809.1"/>
    <property type="molecule type" value="Genomic_DNA"/>
</dbReference>
<evidence type="ECO:0000313" key="2">
    <source>
        <dbReference type="EMBL" id="KAH7275809.1"/>
    </source>
</evidence>
<evidence type="ECO:0000313" key="3">
    <source>
        <dbReference type="Proteomes" id="UP000736672"/>
    </source>
</evidence>
<gene>
    <name evidence="2" type="ORF">B0J15DRAFT_557889</name>
</gene>
<protein>
    <submittedName>
        <fullName evidence="2">Uncharacterized protein</fullName>
    </submittedName>
</protein>
<keyword evidence="3" id="KW-1185">Reference proteome</keyword>
<evidence type="ECO:0000256" key="1">
    <source>
        <dbReference type="SAM" id="MobiDB-lite"/>
    </source>
</evidence>
<feature type="region of interest" description="Disordered" evidence="1">
    <location>
        <begin position="128"/>
        <end position="165"/>
    </location>
</feature>
<organism evidence="2 3">
    <name type="scientific">Fusarium solani</name>
    <name type="common">Filamentous fungus</name>
    <dbReference type="NCBI Taxonomy" id="169388"/>
    <lineage>
        <taxon>Eukaryota</taxon>
        <taxon>Fungi</taxon>
        <taxon>Dikarya</taxon>
        <taxon>Ascomycota</taxon>
        <taxon>Pezizomycotina</taxon>
        <taxon>Sordariomycetes</taxon>
        <taxon>Hypocreomycetidae</taxon>
        <taxon>Hypocreales</taxon>
        <taxon>Nectriaceae</taxon>
        <taxon>Fusarium</taxon>
        <taxon>Fusarium solani species complex</taxon>
    </lineage>
</organism>
<comment type="caution">
    <text evidence="2">The sequence shown here is derived from an EMBL/GenBank/DDBJ whole genome shotgun (WGS) entry which is preliminary data.</text>
</comment>